<reference evidence="6 7" key="1">
    <citation type="submission" date="2024-06" db="EMBL/GenBank/DDBJ databases">
        <title>A chromosome level genome sequence of Diviner's sage (Salvia divinorum).</title>
        <authorList>
            <person name="Ford S.A."/>
            <person name="Ro D.-K."/>
            <person name="Ness R.W."/>
            <person name="Phillips M.A."/>
        </authorList>
    </citation>
    <scope>NUCLEOTIDE SEQUENCE [LARGE SCALE GENOMIC DNA]</scope>
    <source>
        <strain evidence="6">SAF-2024a</strain>
        <tissue evidence="6">Leaf</tissue>
    </source>
</reference>
<keyword evidence="7" id="KW-1185">Reference proteome</keyword>
<dbReference type="InterPro" id="IPR003653">
    <property type="entry name" value="Peptidase_C48_C"/>
</dbReference>
<dbReference type="InterPro" id="IPR038765">
    <property type="entry name" value="Papain-like_cys_pep_sf"/>
</dbReference>
<organism evidence="6 7">
    <name type="scientific">Salvia divinorum</name>
    <name type="common">Maria pastora</name>
    <name type="synonym">Diviner's sage</name>
    <dbReference type="NCBI Taxonomy" id="28513"/>
    <lineage>
        <taxon>Eukaryota</taxon>
        <taxon>Viridiplantae</taxon>
        <taxon>Streptophyta</taxon>
        <taxon>Embryophyta</taxon>
        <taxon>Tracheophyta</taxon>
        <taxon>Spermatophyta</taxon>
        <taxon>Magnoliopsida</taxon>
        <taxon>eudicotyledons</taxon>
        <taxon>Gunneridae</taxon>
        <taxon>Pentapetalae</taxon>
        <taxon>asterids</taxon>
        <taxon>lamiids</taxon>
        <taxon>Lamiales</taxon>
        <taxon>Lamiaceae</taxon>
        <taxon>Nepetoideae</taxon>
        <taxon>Mentheae</taxon>
        <taxon>Salviinae</taxon>
        <taxon>Salvia</taxon>
        <taxon>Salvia subgen. Calosphace</taxon>
    </lineage>
</organism>
<dbReference type="GO" id="GO:0008233">
    <property type="term" value="F:peptidase activity"/>
    <property type="evidence" value="ECO:0007669"/>
    <property type="project" value="UniProtKB-KW"/>
</dbReference>
<keyword evidence="2" id="KW-0645">Protease</keyword>
<comment type="similarity">
    <text evidence="1">Belongs to the peptidase C48 family.</text>
</comment>
<dbReference type="GO" id="GO:0006508">
    <property type="term" value="P:proteolysis"/>
    <property type="evidence" value="ECO:0007669"/>
    <property type="project" value="UniProtKB-KW"/>
</dbReference>
<protein>
    <recommendedName>
        <fullName evidence="5">Ubiquitin-like protease family profile domain-containing protein</fullName>
    </recommendedName>
</protein>
<dbReference type="PROSITE" id="PS50600">
    <property type="entry name" value="ULP_PROTEASE"/>
    <property type="match status" value="1"/>
</dbReference>
<feature type="compositionally biased region" description="Basic and acidic residues" evidence="4">
    <location>
        <begin position="507"/>
        <end position="547"/>
    </location>
</feature>
<feature type="compositionally biased region" description="Basic and acidic residues" evidence="4">
    <location>
        <begin position="559"/>
        <end position="569"/>
    </location>
</feature>
<evidence type="ECO:0000256" key="2">
    <source>
        <dbReference type="ARBA" id="ARBA00022670"/>
    </source>
</evidence>
<evidence type="ECO:0000256" key="1">
    <source>
        <dbReference type="ARBA" id="ARBA00005234"/>
    </source>
</evidence>
<feature type="compositionally biased region" description="Basic and acidic residues" evidence="4">
    <location>
        <begin position="10"/>
        <end position="22"/>
    </location>
</feature>
<evidence type="ECO:0000256" key="3">
    <source>
        <dbReference type="ARBA" id="ARBA00022801"/>
    </source>
</evidence>
<keyword evidence="3" id="KW-0378">Hydrolase</keyword>
<evidence type="ECO:0000313" key="6">
    <source>
        <dbReference type="EMBL" id="KAL1554277.1"/>
    </source>
</evidence>
<feature type="region of interest" description="Disordered" evidence="4">
    <location>
        <begin position="1"/>
        <end position="22"/>
    </location>
</feature>
<name>A0ABD1HD37_SALDI</name>
<feature type="region of interest" description="Disordered" evidence="4">
    <location>
        <begin position="585"/>
        <end position="614"/>
    </location>
</feature>
<dbReference type="PANTHER" id="PTHR34835:SF90">
    <property type="entry name" value="AMINOTRANSFERASE-LIKE PLANT MOBILE DOMAIN-CONTAINING PROTEIN"/>
    <property type="match status" value="1"/>
</dbReference>
<dbReference type="AlphaFoldDB" id="A0ABD1HD37"/>
<dbReference type="PANTHER" id="PTHR34835">
    <property type="entry name" value="OS07G0283600 PROTEIN-RELATED"/>
    <property type="match status" value="1"/>
</dbReference>
<proteinExistence type="inferred from homology"/>
<dbReference type="SUPFAM" id="SSF54001">
    <property type="entry name" value="Cysteine proteinases"/>
    <property type="match status" value="1"/>
</dbReference>
<feature type="domain" description="Ubiquitin-like protease family profile" evidence="5">
    <location>
        <begin position="672"/>
        <end position="862"/>
    </location>
</feature>
<comment type="caution">
    <text evidence="6">The sequence shown here is derived from an EMBL/GenBank/DDBJ whole genome shotgun (WGS) entry which is preliminary data.</text>
</comment>
<gene>
    <name evidence="6" type="ORF">AAHA92_14855</name>
</gene>
<sequence length="926" mass="106013">MTKENIGTESNREKDGGDNDDRTLALIIEDMLTEKKRKADNDDVDNRKKKKGKEIVIHREGEGEGEGEGVVVLKQVKEKRRTLAGRRSPLYFVEMLQSLNDKQRAAVKEIGVDTLLHYNIKSIPRVLARYLLENFEPISCTIVLNSDDLLFLDEEDVHITLGFPMGPLPIERKKFQKNLNIKSEIAKSCSGGQNAMVPNYIVEQLHKDKEGGQWFKWNFMILVEVTLINTPPDGNVRPKILDYISDVENIKKYNWCRYVISELLKTHKSWIKKPDKVFGGPSVFVVACYVDRVVHGKKMINRCYPTVKGWTAELMKEREKLELKMEAFGLGHLYERYKKLPHEEVEEEVACGSQSESIPTHTGEAGSSIRNERRTFMRDWNLCFNEMLSSASKMVRLLQGAPDHVKSMDSFKIVCDTTRKAMGVAQEEDENVIHDAETMSHTMCNDDLDDPEWIDVIISLTKAAEEKYILKDRNEFPTFTLIPEWQNTCNENAGRVPEVQEAEAEAEAEKETDAEAENDKQKEKGLEAQEKGTEKEAGENEQQKEQEIGTEQGEEQETGAEKETSKEAEVDSVICSLIEDLIGGRGSDGNIIQEGQQKEEKDKGKNKVADEHDTGRTVRTTKKIVEALCSPYNVRNINIKGKITKEDKEVMNWLMTNDEIDSFMVVYEDDRLFVYKGDFHTLAPQLYASTNIIDAWASYLNYQEEYRSKASPRRLFISTTPTLFNVTARQKEWSEPVAREKFCTIMSEYISKIPNFKWGNYDIIFFPIFAHEHFYLICFNLKGESVDIIDNSEVVPELLKNKYGNDPERLKKFFTIYLGNGDNISMGKVIKNSAVKHIDMPWKNDTNKVDCGVYLMRHMETYMGGPIKNWVTGLTKKGTESLVRLRVRYAEVLLKGPTNKKASEMCAIMKEKFEKYGKDRGLSGSK</sequence>
<accession>A0ABD1HD37</accession>
<feature type="region of interest" description="Disordered" evidence="4">
    <location>
        <begin position="497"/>
        <end position="570"/>
    </location>
</feature>
<dbReference type="EMBL" id="JBEAFC010000006">
    <property type="protein sequence ID" value="KAL1554277.1"/>
    <property type="molecule type" value="Genomic_DNA"/>
</dbReference>
<dbReference type="Proteomes" id="UP001567538">
    <property type="component" value="Unassembled WGS sequence"/>
</dbReference>
<feature type="compositionally biased region" description="Basic and acidic residues" evidence="4">
    <location>
        <begin position="596"/>
        <end position="614"/>
    </location>
</feature>
<evidence type="ECO:0000259" key="5">
    <source>
        <dbReference type="PROSITE" id="PS50600"/>
    </source>
</evidence>
<dbReference type="Gene3D" id="3.40.395.10">
    <property type="entry name" value="Adenoviral Proteinase, Chain A"/>
    <property type="match status" value="1"/>
</dbReference>
<evidence type="ECO:0000313" key="7">
    <source>
        <dbReference type="Proteomes" id="UP001567538"/>
    </source>
</evidence>
<evidence type="ECO:0000256" key="4">
    <source>
        <dbReference type="SAM" id="MobiDB-lite"/>
    </source>
</evidence>